<dbReference type="RefSeq" id="WP_090568233.1">
    <property type="nucleotide sequence ID" value="NZ_CP189791.1"/>
</dbReference>
<dbReference type="AlphaFoldDB" id="A0A9X3LAP8"/>
<keyword evidence="3" id="KW-1185">Reference proteome</keyword>
<comment type="caution">
    <text evidence="2">The sequence shown here is derived from an EMBL/GenBank/DDBJ whole genome shotgun (WGS) entry which is preliminary data.</text>
</comment>
<evidence type="ECO:0000259" key="1">
    <source>
        <dbReference type="Pfam" id="PF10006"/>
    </source>
</evidence>
<gene>
    <name evidence="2" type="ORF">M9R61_12150</name>
</gene>
<accession>A0A9X3LAP8</accession>
<evidence type="ECO:0000313" key="3">
    <source>
        <dbReference type="Proteomes" id="UP001152172"/>
    </source>
</evidence>
<dbReference type="EMBL" id="JAMKBI010000008">
    <property type="protein sequence ID" value="MCZ8534064.1"/>
    <property type="molecule type" value="Genomic_DNA"/>
</dbReference>
<protein>
    <submittedName>
        <fullName evidence="2">DUF2249 domain-containing protein</fullName>
    </submittedName>
</protein>
<organism evidence="2 3">
    <name type="scientific">Psychrobacillus psychrodurans</name>
    <dbReference type="NCBI Taxonomy" id="126157"/>
    <lineage>
        <taxon>Bacteria</taxon>
        <taxon>Bacillati</taxon>
        <taxon>Bacillota</taxon>
        <taxon>Bacilli</taxon>
        <taxon>Bacillales</taxon>
        <taxon>Bacillaceae</taxon>
        <taxon>Psychrobacillus</taxon>
    </lineage>
</organism>
<sequence length="84" mass="9818">MDTQKIVELDVREDLLLKKEPFDKIMGAVKQLKPGQIFVLHAPFNPIPLHKLLSKKGFVYEVIKLEKKHWQTTYIQKEVDNSDS</sequence>
<reference evidence="2" key="1">
    <citation type="submission" date="2022-05" db="EMBL/GenBank/DDBJ databases">
        <authorList>
            <person name="Colautti A."/>
            <person name="Iacumin L."/>
        </authorList>
    </citation>
    <scope>NUCLEOTIDE SEQUENCE</scope>
    <source>
        <strain evidence="2">DSM 30747</strain>
    </source>
</reference>
<feature type="domain" description="DUF2249" evidence="1">
    <location>
        <begin position="8"/>
        <end position="72"/>
    </location>
</feature>
<dbReference type="Proteomes" id="UP001152172">
    <property type="component" value="Unassembled WGS sequence"/>
</dbReference>
<evidence type="ECO:0000313" key="2">
    <source>
        <dbReference type="EMBL" id="MCZ8534064.1"/>
    </source>
</evidence>
<dbReference type="InterPro" id="IPR018720">
    <property type="entry name" value="DUF2249"/>
</dbReference>
<dbReference type="Pfam" id="PF10006">
    <property type="entry name" value="DUF2249"/>
    <property type="match status" value="1"/>
</dbReference>
<proteinExistence type="predicted"/>
<name>A0A9X3LAP8_9BACI</name>